<sequence>METETLLVPCPFPDRSHPGGAAAAGYVRQVAAEIGLVGPSSAKVLNGIALGEAAALTFPDTDQDRLQVATLWIAFLVLFDDAWSDLVDFDGAWRSRVRAQHDSIEEVLGGRAAGPAHGPLVRLLARILDDIARIDPEFDTTRLRQEIRNYLAATLWELDLRSRGRVPDLSSYLLMRRVFSTMSVQVELDWFVDRLALPEAVRLHPCVRLVDAAVADYGCIANDLYSLDAERRDGISSNIVIVLEHEYDWPEHRAVAYARRLAEQALATFQHIRAEPGSFGLPDDEAVRRYFHHYESFMSAAVRWPARSARYRSQS</sequence>
<dbReference type="SFLD" id="SFLDG01020">
    <property type="entry name" value="Terpene_Cyclase_Like_2"/>
    <property type="match status" value="1"/>
</dbReference>
<dbReference type="EMBL" id="FMDM01000030">
    <property type="protein sequence ID" value="SCG79531.1"/>
    <property type="molecule type" value="Genomic_DNA"/>
</dbReference>
<evidence type="ECO:0000313" key="4">
    <source>
        <dbReference type="Proteomes" id="UP000199360"/>
    </source>
</evidence>
<dbReference type="PANTHER" id="PTHR35201">
    <property type="entry name" value="TERPENE SYNTHASE"/>
    <property type="match status" value="1"/>
</dbReference>
<dbReference type="InterPro" id="IPR008949">
    <property type="entry name" value="Isoprenoid_synthase_dom_sf"/>
</dbReference>
<comment type="cofactor">
    <cofactor evidence="2">
        <name>Mg(2+)</name>
        <dbReference type="ChEBI" id="CHEBI:18420"/>
    </cofactor>
</comment>
<keyword evidence="2" id="KW-0460">Magnesium</keyword>
<proteinExistence type="inferred from homology"/>
<dbReference type="Proteomes" id="UP000199360">
    <property type="component" value="Unassembled WGS sequence"/>
</dbReference>
<dbReference type="GO" id="GO:0046872">
    <property type="term" value="F:metal ion binding"/>
    <property type="evidence" value="ECO:0007669"/>
    <property type="project" value="UniProtKB-KW"/>
</dbReference>
<dbReference type="STRING" id="745366.GA0070213_1306"/>
<name>A0A1C5KA68_9ACTN</name>
<dbReference type="SUPFAM" id="SSF48576">
    <property type="entry name" value="Terpenoid synthases"/>
    <property type="match status" value="1"/>
</dbReference>
<dbReference type="SFLD" id="SFLDS00005">
    <property type="entry name" value="Isoprenoid_Synthase_Type_I"/>
    <property type="match status" value="1"/>
</dbReference>
<keyword evidence="4" id="KW-1185">Reference proteome</keyword>
<dbReference type="OrthoDB" id="2989600at2"/>
<keyword evidence="2" id="KW-0479">Metal-binding</keyword>
<protein>
    <recommendedName>
        <fullName evidence="2">Terpene synthase</fullName>
        <ecNumber evidence="2">4.2.3.-</ecNumber>
    </recommendedName>
</protein>
<evidence type="ECO:0000256" key="1">
    <source>
        <dbReference type="ARBA" id="ARBA00023239"/>
    </source>
</evidence>
<dbReference type="Gene3D" id="1.10.600.10">
    <property type="entry name" value="Farnesyl Diphosphate Synthase"/>
    <property type="match status" value="1"/>
</dbReference>
<gene>
    <name evidence="3" type="ORF">GA0070213_1306</name>
</gene>
<dbReference type="EC" id="4.2.3.-" evidence="2"/>
<dbReference type="Pfam" id="PF19086">
    <property type="entry name" value="Terpene_syn_C_2"/>
    <property type="match status" value="1"/>
</dbReference>
<comment type="similarity">
    <text evidence="2">Belongs to the terpene synthase family.</text>
</comment>
<evidence type="ECO:0000313" key="3">
    <source>
        <dbReference type="EMBL" id="SCG79531.1"/>
    </source>
</evidence>
<keyword evidence="1 2" id="KW-0456">Lyase</keyword>
<accession>A0A1C5KA68</accession>
<dbReference type="AlphaFoldDB" id="A0A1C5KA68"/>
<dbReference type="InterPro" id="IPR034686">
    <property type="entry name" value="Terpene_cyclase-like_2"/>
</dbReference>
<dbReference type="RefSeq" id="WP_091072671.1">
    <property type="nucleotide sequence ID" value="NZ_FMDM01000030.1"/>
</dbReference>
<dbReference type="GO" id="GO:0010333">
    <property type="term" value="F:terpene synthase activity"/>
    <property type="evidence" value="ECO:0007669"/>
    <property type="project" value="InterPro"/>
</dbReference>
<dbReference type="PANTHER" id="PTHR35201:SF4">
    <property type="entry name" value="BETA-PINACENE SYNTHASE-RELATED"/>
    <property type="match status" value="1"/>
</dbReference>
<reference evidence="4" key="1">
    <citation type="submission" date="2016-06" db="EMBL/GenBank/DDBJ databases">
        <authorList>
            <person name="Varghese N."/>
            <person name="Submissions Spin"/>
        </authorList>
    </citation>
    <scope>NUCLEOTIDE SEQUENCE [LARGE SCALE GENOMIC DNA]</scope>
    <source>
        <strain evidence="4">DSM 45647</strain>
    </source>
</reference>
<evidence type="ECO:0000256" key="2">
    <source>
        <dbReference type="RuleBase" id="RU366034"/>
    </source>
</evidence>
<organism evidence="3 4">
    <name type="scientific">Micromonospora humi</name>
    <dbReference type="NCBI Taxonomy" id="745366"/>
    <lineage>
        <taxon>Bacteria</taxon>
        <taxon>Bacillati</taxon>
        <taxon>Actinomycetota</taxon>
        <taxon>Actinomycetes</taxon>
        <taxon>Micromonosporales</taxon>
        <taxon>Micromonosporaceae</taxon>
        <taxon>Micromonospora</taxon>
    </lineage>
</organism>